<dbReference type="RefSeq" id="WP_345415037.1">
    <property type="nucleotide sequence ID" value="NZ_BAABHO010000018.1"/>
</dbReference>
<sequence length="419" mass="44948">MSLAASADRPVTVVGAGPVGLVTAWSLADAGLPVRVLEADTVNRTDWRASTFHAATMELLAGIDGGVVADEMLARGLRVPRYHYRDRRQGLVAEFDLGALADETRFPFRLQLNQQRLVEILLRRLPELGVAQHFAARVSGLAPDTGGVTVTTEDGTAYPSSLVVGADGAGSAVRKLLGASFEGVTYPQRFLIISVAEDLRAVVPDVHADLAEVSYIADPDEFVFVLRTPESWRVLFPIPPEEDTDAALEPAAMQRRLRGFADIGHDYGILDRQIYAVHQRVADRFHEGRVVLAGDAAHINSPMGGMGLNSGIHDAVDLGRRLVRAAAPGGDLAAELAAYDTVRRGVALDYVRADTHRNTQMMAERDPAVRAENQAALRATAADPDAARAWLRRASLLTAVAEQGIGRPLAASSTHGRPA</sequence>
<keyword evidence="2" id="KW-0285">Flavoprotein</keyword>
<dbReference type="InterPro" id="IPR036188">
    <property type="entry name" value="FAD/NAD-bd_sf"/>
</dbReference>
<name>A0ABP9B4F8_9PSEU</name>
<evidence type="ECO:0000256" key="3">
    <source>
        <dbReference type="ARBA" id="ARBA00022827"/>
    </source>
</evidence>
<dbReference type="Gene3D" id="3.50.50.60">
    <property type="entry name" value="FAD/NAD(P)-binding domain"/>
    <property type="match status" value="1"/>
</dbReference>
<dbReference type="Pfam" id="PF01494">
    <property type="entry name" value="FAD_binding_3"/>
    <property type="match status" value="1"/>
</dbReference>
<proteinExistence type="predicted"/>
<dbReference type="Gene3D" id="3.30.70.2450">
    <property type="match status" value="1"/>
</dbReference>
<dbReference type="PANTHER" id="PTHR43004:SF19">
    <property type="entry name" value="BINDING MONOOXYGENASE, PUTATIVE (JCVI)-RELATED"/>
    <property type="match status" value="1"/>
</dbReference>
<protein>
    <submittedName>
        <fullName evidence="5">NAD(P)/FAD-dependent oxidoreductase</fullName>
    </submittedName>
</protein>
<feature type="domain" description="FAD-binding" evidence="4">
    <location>
        <begin position="10"/>
        <end position="352"/>
    </location>
</feature>
<keyword evidence="6" id="KW-1185">Reference proteome</keyword>
<dbReference type="InterPro" id="IPR002938">
    <property type="entry name" value="FAD-bd"/>
</dbReference>
<accession>A0ABP9B4F8</accession>
<dbReference type="InterPro" id="IPR050641">
    <property type="entry name" value="RIFMO-like"/>
</dbReference>
<gene>
    <name evidence="5" type="ORF">GCM10023200_26380</name>
</gene>
<dbReference type="PRINTS" id="PR00420">
    <property type="entry name" value="RNGMNOXGNASE"/>
</dbReference>
<reference evidence="6" key="1">
    <citation type="journal article" date="2019" name="Int. J. Syst. Evol. Microbiol.">
        <title>The Global Catalogue of Microorganisms (GCM) 10K type strain sequencing project: providing services to taxonomists for standard genome sequencing and annotation.</title>
        <authorList>
            <consortium name="The Broad Institute Genomics Platform"/>
            <consortium name="The Broad Institute Genome Sequencing Center for Infectious Disease"/>
            <person name="Wu L."/>
            <person name="Ma J."/>
        </authorList>
    </citation>
    <scope>NUCLEOTIDE SEQUENCE [LARGE SCALE GENOMIC DNA]</scope>
    <source>
        <strain evidence="6">JCM 17979</strain>
    </source>
</reference>
<evidence type="ECO:0000259" key="4">
    <source>
        <dbReference type="Pfam" id="PF01494"/>
    </source>
</evidence>
<evidence type="ECO:0000256" key="1">
    <source>
        <dbReference type="ARBA" id="ARBA00001974"/>
    </source>
</evidence>
<comment type="caution">
    <text evidence="5">The sequence shown here is derived from an EMBL/GenBank/DDBJ whole genome shotgun (WGS) entry which is preliminary data.</text>
</comment>
<evidence type="ECO:0000256" key="2">
    <source>
        <dbReference type="ARBA" id="ARBA00022630"/>
    </source>
</evidence>
<dbReference type="PANTHER" id="PTHR43004">
    <property type="entry name" value="TRK SYSTEM POTASSIUM UPTAKE PROTEIN"/>
    <property type="match status" value="1"/>
</dbReference>
<comment type="cofactor">
    <cofactor evidence="1">
        <name>FAD</name>
        <dbReference type="ChEBI" id="CHEBI:57692"/>
    </cofactor>
</comment>
<keyword evidence="3" id="KW-0274">FAD</keyword>
<evidence type="ECO:0000313" key="5">
    <source>
        <dbReference type="EMBL" id="GAA4790215.1"/>
    </source>
</evidence>
<evidence type="ECO:0000313" key="6">
    <source>
        <dbReference type="Proteomes" id="UP001500928"/>
    </source>
</evidence>
<dbReference type="Proteomes" id="UP001500928">
    <property type="component" value="Unassembled WGS sequence"/>
</dbReference>
<dbReference type="SUPFAM" id="SSF51905">
    <property type="entry name" value="FAD/NAD(P)-binding domain"/>
    <property type="match status" value="1"/>
</dbReference>
<organism evidence="5 6">
    <name type="scientific">Actinomycetospora chlora</name>
    <dbReference type="NCBI Taxonomy" id="663608"/>
    <lineage>
        <taxon>Bacteria</taxon>
        <taxon>Bacillati</taxon>
        <taxon>Actinomycetota</taxon>
        <taxon>Actinomycetes</taxon>
        <taxon>Pseudonocardiales</taxon>
        <taxon>Pseudonocardiaceae</taxon>
        <taxon>Actinomycetospora</taxon>
    </lineage>
</organism>
<dbReference type="EMBL" id="BAABHO010000018">
    <property type="protein sequence ID" value="GAA4790215.1"/>
    <property type="molecule type" value="Genomic_DNA"/>
</dbReference>